<dbReference type="SUPFAM" id="SSF101576">
    <property type="entry name" value="Supernatant protein factor (SPF), C-terminal domain"/>
    <property type="match status" value="1"/>
</dbReference>
<reference evidence="2 3" key="1">
    <citation type="submission" date="2014-03" db="EMBL/GenBank/DDBJ databases">
        <title>Draft genome of the hookworm Oesophagostomum dentatum.</title>
        <authorList>
            <person name="Mitreva M."/>
        </authorList>
    </citation>
    <scope>NUCLEOTIDE SEQUENCE [LARGE SCALE GENOMIC DNA]</scope>
    <source>
        <strain evidence="2 3">OD-Hann</strain>
    </source>
</reference>
<dbReference type="Proteomes" id="UP000053660">
    <property type="component" value="Unassembled WGS sequence"/>
</dbReference>
<feature type="domain" description="Ctg-1-like C-terminal" evidence="1">
    <location>
        <begin position="2"/>
        <end position="94"/>
    </location>
</feature>
<dbReference type="EMBL" id="KN566927">
    <property type="protein sequence ID" value="KHJ84762.1"/>
    <property type="molecule type" value="Genomic_DNA"/>
</dbReference>
<dbReference type="AlphaFoldDB" id="A0A0B1SML0"/>
<dbReference type="Gene3D" id="2.60.120.680">
    <property type="entry name" value="GOLD domain"/>
    <property type="match status" value="1"/>
</dbReference>
<keyword evidence="3" id="KW-1185">Reference proteome</keyword>
<dbReference type="OrthoDB" id="1434354at2759"/>
<gene>
    <name evidence="2" type="ORF">OESDEN_15521</name>
</gene>
<dbReference type="InterPro" id="IPR053302">
    <property type="entry name" value="CRAL-TRIO_domain"/>
</dbReference>
<dbReference type="InterPro" id="IPR036598">
    <property type="entry name" value="GOLD_dom_sf"/>
</dbReference>
<protein>
    <submittedName>
        <fullName evidence="2">Emp24/gp25L/p24 family protein</fullName>
    </submittedName>
</protein>
<evidence type="ECO:0000313" key="2">
    <source>
        <dbReference type="EMBL" id="KHJ84762.1"/>
    </source>
</evidence>
<evidence type="ECO:0000259" key="1">
    <source>
        <dbReference type="Pfam" id="PF25883"/>
    </source>
</evidence>
<dbReference type="PANTHER" id="PTHR47159">
    <property type="entry name" value="PROTEIN CBG07705-RELATED"/>
    <property type="match status" value="1"/>
</dbReference>
<dbReference type="InterPro" id="IPR058960">
    <property type="entry name" value="Ctg-1-like_C"/>
</dbReference>
<sequence>MQLNQGDVISWWIVGNRNFGFGFFLAQNEEEEDFTVMDQMVPTFPWMPGPTITPLEGKIVIAEDGMYKFWISNERSWWSTLTVQLQVDVTEKAGDMSNST</sequence>
<accession>A0A0B1SML0</accession>
<dbReference type="Pfam" id="PF25883">
    <property type="entry name" value="F28H7_8_C"/>
    <property type="match status" value="1"/>
</dbReference>
<name>A0A0B1SML0_OESDE</name>
<organism evidence="2 3">
    <name type="scientific">Oesophagostomum dentatum</name>
    <name type="common">Nodular worm</name>
    <dbReference type="NCBI Taxonomy" id="61180"/>
    <lineage>
        <taxon>Eukaryota</taxon>
        <taxon>Metazoa</taxon>
        <taxon>Ecdysozoa</taxon>
        <taxon>Nematoda</taxon>
        <taxon>Chromadorea</taxon>
        <taxon>Rhabditida</taxon>
        <taxon>Rhabditina</taxon>
        <taxon>Rhabditomorpha</taxon>
        <taxon>Strongyloidea</taxon>
        <taxon>Strongylidae</taxon>
        <taxon>Oesophagostomum</taxon>
    </lineage>
</organism>
<dbReference type="PANTHER" id="PTHR47159:SF5">
    <property type="entry name" value="CRAL-TRIO DOMAIN-CONTAINING PROTEIN"/>
    <property type="match status" value="1"/>
</dbReference>
<evidence type="ECO:0000313" key="3">
    <source>
        <dbReference type="Proteomes" id="UP000053660"/>
    </source>
</evidence>
<proteinExistence type="predicted"/>